<dbReference type="EC" id="5.3.1.8" evidence="5"/>
<dbReference type="CDD" id="cd07011">
    <property type="entry name" value="cupin_PMI_type_I_N"/>
    <property type="match status" value="1"/>
</dbReference>
<dbReference type="Proteomes" id="UP000838878">
    <property type="component" value="Chromosome 4"/>
</dbReference>
<evidence type="ECO:0000256" key="6">
    <source>
        <dbReference type="ARBA" id="ARBA00018236"/>
    </source>
</evidence>
<keyword evidence="10" id="KW-0413">Isomerase</keyword>
<keyword evidence="19" id="KW-1185">Reference proteome</keyword>
<evidence type="ECO:0000256" key="5">
    <source>
        <dbReference type="ARBA" id="ARBA00011956"/>
    </source>
</evidence>
<dbReference type="InterPro" id="IPR011051">
    <property type="entry name" value="RmlC_Cupin_sf"/>
</dbReference>
<dbReference type="SUPFAM" id="SSF51182">
    <property type="entry name" value="RmlC-like cupins"/>
    <property type="match status" value="1"/>
</dbReference>
<comment type="subcellular location">
    <subcellularLocation>
        <location evidence="2">Cytoplasm</location>
    </subcellularLocation>
</comment>
<dbReference type="EMBL" id="OV170224">
    <property type="protein sequence ID" value="CAH0723831.1"/>
    <property type="molecule type" value="Genomic_DNA"/>
</dbReference>
<evidence type="ECO:0000256" key="15">
    <source>
        <dbReference type="RuleBase" id="RU004248"/>
    </source>
</evidence>
<evidence type="ECO:0000256" key="12">
    <source>
        <dbReference type="ARBA" id="ARBA00030762"/>
    </source>
</evidence>
<evidence type="ECO:0000256" key="11">
    <source>
        <dbReference type="ARBA" id="ARBA00029741"/>
    </source>
</evidence>
<evidence type="ECO:0000256" key="7">
    <source>
        <dbReference type="ARBA" id="ARBA00022490"/>
    </source>
</evidence>
<dbReference type="InterPro" id="IPR018050">
    <property type="entry name" value="Pmannose_isomerase-type1_CS"/>
</dbReference>
<evidence type="ECO:0000256" key="2">
    <source>
        <dbReference type="ARBA" id="ARBA00004496"/>
    </source>
</evidence>
<dbReference type="InterPro" id="IPR014710">
    <property type="entry name" value="RmlC-like_jellyroll"/>
</dbReference>
<dbReference type="PANTHER" id="PTHR10309">
    <property type="entry name" value="MANNOSE-6-PHOSPHATE ISOMERASE"/>
    <property type="match status" value="1"/>
</dbReference>
<evidence type="ECO:0000256" key="14">
    <source>
        <dbReference type="PIRSR" id="PIRSR001480-2"/>
    </source>
</evidence>
<keyword evidence="7" id="KW-0963">Cytoplasm</keyword>
<evidence type="ECO:0000259" key="16">
    <source>
        <dbReference type="Pfam" id="PF20511"/>
    </source>
</evidence>
<feature type="binding site" evidence="14">
    <location>
        <position position="127"/>
    </location>
    <ligand>
        <name>Zn(2+)</name>
        <dbReference type="ChEBI" id="CHEBI:29105"/>
    </ligand>
</feature>
<proteinExistence type="inferred from homology"/>
<dbReference type="NCBIfam" id="TIGR00218">
    <property type="entry name" value="manA"/>
    <property type="match status" value="1"/>
</dbReference>
<evidence type="ECO:0000313" key="18">
    <source>
        <dbReference type="EMBL" id="CAH0723831.1"/>
    </source>
</evidence>
<feature type="non-terminal residue" evidence="18">
    <location>
        <position position="423"/>
    </location>
</feature>
<evidence type="ECO:0000259" key="17">
    <source>
        <dbReference type="Pfam" id="PF20512"/>
    </source>
</evidence>
<comment type="cofactor">
    <cofactor evidence="14">
        <name>Zn(2+)</name>
        <dbReference type="ChEBI" id="CHEBI:29105"/>
    </cofactor>
    <text evidence="14">Binds 1 zinc ion per subunit.</text>
</comment>
<dbReference type="UniPathway" id="UPA00126">
    <property type="reaction ID" value="UER00423"/>
</dbReference>
<dbReference type="PANTHER" id="PTHR10309:SF0">
    <property type="entry name" value="MANNOSE-6-PHOSPHATE ISOMERASE"/>
    <property type="match status" value="1"/>
</dbReference>
<dbReference type="PRINTS" id="PR00714">
    <property type="entry name" value="MAN6PISMRASE"/>
</dbReference>
<comment type="pathway">
    <text evidence="3 15">Nucleotide-sugar biosynthesis; GDP-alpha-D-mannose biosynthesis; alpha-D-mannose 1-phosphate from D-fructose 6-phosphate: step 1/2.</text>
</comment>
<dbReference type="PROSITE" id="PS00965">
    <property type="entry name" value="PMI_I_1"/>
    <property type="match status" value="1"/>
</dbReference>
<dbReference type="PROSITE" id="PS00966">
    <property type="entry name" value="PMI_I_2"/>
    <property type="match status" value="1"/>
</dbReference>
<evidence type="ECO:0000256" key="9">
    <source>
        <dbReference type="ARBA" id="ARBA00022833"/>
    </source>
</evidence>
<feature type="binding site" evidence="14">
    <location>
        <position position="282"/>
    </location>
    <ligand>
        <name>Zn(2+)</name>
        <dbReference type="ChEBI" id="CHEBI:29105"/>
    </ligand>
</feature>
<protein>
    <recommendedName>
        <fullName evidence="6">Mannose-6-phosphate isomerase</fullName>
        <ecNumber evidence="5">5.3.1.8</ecNumber>
    </recommendedName>
    <alternativeName>
        <fullName evidence="11">Phosphohexomutase</fullName>
    </alternativeName>
    <alternativeName>
        <fullName evidence="12">Phosphomannose isomerase</fullName>
    </alternativeName>
</protein>
<dbReference type="InterPro" id="IPR001250">
    <property type="entry name" value="Man6P_Isoase-1"/>
</dbReference>
<dbReference type="Pfam" id="PF20512">
    <property type="entry name" value="PMI_typeI_hel"/>
    <property type="match status" value="1"/>
</dbReference>
<dbReference type="AlphaFoldDB" id="A0A8J9UP23"/>
<dbReference type="Pfam" id="PF20511">
    <property type="entry name" value="PMI_typeI_cat"/>
    <property type="match status" value="1"/>
</dbReference>
<dbReference type="GO" id="GO:0005975">
    <property type="term" value="P:carbohydrate metabolic process"/>
    <property type="evidence" value="ECO:0007669"/>
    <property type="project" value="InterPro"/>
</dbReference>
<dbReference type="Gene3D" id="1.10.441.10">
    <property type="entry name" value="Phosphomannose Isomerase, domain 2"/>
    <property type="match status" value="1"/>
</dbReference>
<dbReference type="InterPro" id="IPR016305">
    <property type="entry name" value="Mannose-6-P_Isomerase"/>
</dbReference>
<evidence type="ECO:0000256" key="1">
    <source>
        <dbReference type="ARBA" id="ARBA00000757"/>
    </source>
</evidence>
<feature type="domain" description="Phosphomannose isomerase type I catalytic" evidence="16">
    <location>
        <begin position="25"/>
        <end position="168"/>
    </location>
</feature>
<feature type="binding site" evidence="14">
    <location>
        <position position="125"/>
    </location>
    <ligand>
        <name>Zn(2+)</name>
        <dbReference type="ChEBI" id="CHEBI:29105"/>
    </ligand>
</feature>
<dbReference type="PIRSF" id="PIRSF001480">
    <property type="entry name" value="Mannose-6-phosphate_isomerase"/>
    <property type="match status" value="1"/>
</dbReference>
<keyword evidence="9 14" id="KW-0862">Zinc</keyword>
<dbReference type="InterPro" id="IPR046457">
    <property type="entry name" value="PMI_typeI_cat"/>
</dbReference>
<evidence type="ECO:0000256" key="10">
    <source>
        <dbReference type="ARBA" id="ARBA00023235"/>
    </source>
</evidence>
<dbReference type="GO" id="GO:0004476">
    <property type="term" value="F:mannose-6-phosphate isomerase activity"/>
    <property type="evidence" value="ECO:0007669"/>
    <property type="project" value="UniProtKB-EC"/>
</dbReference>
<dbReference type="OrthoDB" id="6605218at2759"/>
<evidence type="ECO:0000256" key="4">
    <source>
        <dbReference type="ARBA" id="ARBA00010772"/>
    </source>
</evidence>
<dbReference type="GO" id="GO:0008270">
    <property type="term" value="F:zinc ion binding"/>
    <property type="evidence" value="ECO:0007669"/>
    <property type="project" value="InterPro"/>
</dbReference>
<dbReference type="Gene3D" id="2.60.120.10">
    <property type="entry name" value="Jelly Rolls"/>
    <property type="match status" value="2"/>
</dbReference>
<feature type="active site" evidence="13">
    <location>
        <position position="301"/>
    </location>
</feature>
<comment type="similarity">
    <text evidence="4">Belongs to the mannose-6-phosphate isomerase type 1 family.</text>
</comment>
<evidence type="ECO:0000256" key="8">
    <source>
        <dbReference type="ARBA" id="ARBA00022723"/>
    </source>
</evidence>
<feature type="domain" description="Phosphomannose isomerase type I helical insertion" evidence="17">
    <location>
        <begin position="201"/>
        <end position="263"/>
    </location>
</feature>
<keyword evidence="8 14" id="KW-0479">Metal-binding</keyword>
<organism evidence="18 19">
    <name type="scientific">Brenthis ino</name>
    <name type="common">lesser marbled fritillary</name>
    <dbReference type="NCBI Taxonomy" id="405034"/>
    <lineage>
        <taxon>Eukaryota</taxon>
        <taxon>Metazoa</taxon>
        <taxon>Ecdysozoa</taxon>
        <taxon>Arthropoda</taxon>
        <taxon>Hexapoda</taxon>
        <taxon>Insecta</taxon>
        <taxon>Pterygota</taxon>
        <taxon>Neoptera</taxon>
        <taxon>Endopterygota</taxon>
        <taxon>Lepidoptera</taxon>
        <taxon>Glossata</taxon>
        <taxon>Ditrysia</taxon>
        <taxon>Papilionoidea</taxon>
        <taxon>Nymphalidae</taxon>
        <taxon>Heliconiinae</taxon>
        <taxon>Argynnini</taxon>
        <taxon>Brenthis</taxon>
    </lineage>
</organism>
<name>A0A8J9UP23_9NEOP</name>
<dbReference type="FunFam" id="2.60.120.10:FF:000030">
    <property type="entry name" value="Mannose-6-phosphate isomerase ManA"/>
    <property type="match status" value="1"/>
</dbReference>
<accession>A0A8J9UP23</accession>
<evidence type="ECO:0000256" key="13">
    <source>
        <dbReference type="PIRSR" id="PIRSR001480-1"/>
    </source>
</evidence>
<evidence type="ECO:0000313" key="19">
    <source>
        <dbReference type="Proteomes" id="UP000838878"/>
    </source>
</evidence>
<feature type="binding site" evidence="14">
    <location>
        <position position="152"/>
    </location>
    <ligand>
        <name>Zn(2+)</name>
        <dbReference type="ChEBI" id="CHEBI:29105"/>
    </ligand>
</feature>
<reference evidence="18" key="1">
    <citation type="submission" date="2021-12" db="EMBL/GenBank/DDBJ databases">
        <authorList>
            <person name="Martin H S."/>
        </authorList>
    </citation>
    <scope>NUCLEOTIDE SEQUENCE</scope>
</reference>
<sequence>MASNLENTFRKIKDTTNDFVKSCVMELKCKVQNYEWGKLGTDSTVAKLFSSANPDITIDSGKPYAELWMGTHPNGPSIIIERNILLSEYLKDNHDAVGPDVKKKFGITVPFLLKVLSIRKALSIQAHPTKDHAHQLHSNFPDMYKDPNHKPELAIALTPFEALCGFRPIDQIKEYLKKLPELAQVLSKETLNAFLHGDGNDLKEIFQSLMTCDKHKIALSLQNFLSRLEKEDNNSQKSLLFPLIQRLHKDFTGDVGCWSPFFMNYITLQPGQAIFLKPNLPHAYLSGDCVECMACSDNVVRAGLTPKHIDVPTLVEMLDYTSYDKQELLFMPHLEDENSCIWRPPVPDFAIIKIRVQSGDSYNTIVRHSPSIIIIISGQGEASDTEPVRAKPGVVLFLKASRQLTLTPSDGFHIEAYQAICNV</sequence>
<comment type="catalytic activity">
    <reaction evidence="1">
        <text>D-mannose 6-phosphate = D-fructose 6-phosphate</text>
        <dbReference type="Rhea" id="RHEA:12356"/>
        <dbReference type="ChEBI" id="CHEBI:58735"/>
        <dbReference type="ChEBI" id="CHEBI:61527"/>
        <dbReference type="EC" id="5.3.1.8"/>
    </reaction>
</comment>
<dbReference type="InterPro" id="IPR046458">
    <property type="entry name" value="PMI_typeI_hel"/>
</dbReference>
<evidence type="ECO:0000256" key="3">
    <source>
        <dbReference type="ARBA" id="ARBA00004666"/>
    </source>
</evidence>
<dbReference type="GO" id="GO:0009298">
    <property type="term" value="P:GDP-mannose biosynthetic process"/>
    <property type="evidence" value="ECO:0007669"/>
    <property type="project" value="UniProtKB-UniPathway"/>
</dbReference>
<gene>
    <name evidence="18" type="ORF">BINO364_LOCUS9607</name>
</gene>
<dbReference type="GO" id="GO:0005829">
    <property type="term" value="C:cytosol"/>
    <property type="evidence" value="ECO:0007669"/>
    <property type="project" value="TreeGrafter"/>
</dbReference>